<dbReference type="Proteomes" id="UP001296993">
    <property type="component" value="Unassembled WGS sequence"/>
</dbReference>
<comment type="similarity">
    <text evidence="1 7">Belongs to the malate synthase family.</text>
</comment>
<evidence type="ECO:0000256" key="5">
    <source>
        <dbReference type="ARBA" id="ARBA00022679"/>
    </source>
</evidence>
<dbReference type="InterPro" id="IPR001465">
    <property type="entry name" value="Malate_synthase_TIM"/>
</dbReference>
<dbReference type="InterPro" id="IPR046363">
    <property type="entry name" value="MS_N_TIM-barrel_dom"/>
</dbReference>
<dbReference type="Gene3D" id="3.20.20.360">
    <property type="entry name" value="Malate synthase, domain 3"/>
    <property type="match status" value="1"/>
</dbReference>
<dbReference type="PANTHER" id="PTHR42902">
    <property type="entry name" value="MALATE SYNTHASE"/>
    <property type="match status" value="1"/>
</dbReference>
<gene>
    <name evidence="11" type="ORF">JOF47_004198</name>
</gene>
<dbReference type="InterPro" id="IPR048356">
    <property type="entry name" value="MS_N"/>
</dbReference>
<reference evidence="11 12" key="1">
    <citation type="submission" date="2021-03" db="EMBL/GenBank/DDBJ databases">
        <title>Sequencing the genomes of 1000 actinobacteria strains.</title>
        <authorList>
            <person name="Klenk H.-P."/>
        </authorList>
    </citation>
    <scope>NUCLEOTIDE SEQUENCE [LARGE SCALE GENOMIC DNA]</scope>
    <source>
        <strain evidence="11 12">DSM 15797</strain>
    </source>
</reference>
<dbReference type="PROSITE" id="PS00510">
    <property type="entry name" value="MALATE_SYNTHASE"/>
    <property type="match status" value="1"/>
</dbReference>
<keyword evidence="5 7" id="KW-0808">Transferase</keyword>
<accession>A0ABS4XJJ4</accession>
<feature type="domain" description="Malate synthase N-terminal" evidence="9">
    <location>
        <begin position="13"/>
        <end position="70"/>
    </location>
</feature>
<comment type="catalytic activity">
    <reaction evidence="6 7">
        <text>glyoxylate + acetyl-CoA + H2O = (S)-malate + CoA + H(+)</text>
        <dbReference type="Rhea" id="RHEA:18181"/>
        <dbReference type="ChEBI" id="CHEBI:15377"/>
        <dbReference type="ChEBI" id="CHEBI:15378"/>
        <dbReference type="ChEBI" id="CHEBI:15589"/>
        <dbReference type="ChEBI" id="CHEBI:36655"/>
        <dbReference type="ChEBI" id="CHEBI:57287"/>
        <dbReference type="ChEBI" id="CHEBI:57288"/>
        <dbReference type="EC" id="2.3.3.9"/>
    </reaction>
</comment>
<dbReference type="RefSeq" id="WP_210002366.1">
    <property type="nucleotide sequence ID" value="NZ_BAAAJY010000004.1"/>
</dbReference>
<comment type="caution">
    <text evidence="11">The sequence shown here is derived from an EMBL/GenBank/DDBJ whole genome shotgun (WGS) entry which is preliminary data.</text>
</comment>
<evidence type="ECO:0000256" key="7">
    <source>
        <dbReference type="RuleBase" id="RU000555"/>
    </source>
</evidence>
<dbReference type="InterPro" id="IPR048355">
    <property type="entry name" value="MS_C"/>
</dbReference>
<dbReference type="InterPro" id="IPR011076">
    <property type="entry name" value="Malate_synth_sf"/>
</dbReference>
<sequence>MNDPITLNGITLVAAPVRRQEEILTPQALDFLAQLHKAFDGRRAELMQTRQLNRARIANGSDPKFRPETRSIREDSTWKVAPVAPGLEDRRVEITGPTDRKMAINALNSGAKVWLADMEDSSTPSWSNVINGQLNLRSVLDRNIDFTSPEGKEYKLTGEKLTDLPTIVVRPRGWHLPEKNLLVSGKPMSGALVDFGLYFYHNAQRLISQGRGPYFYLPKIENHLEARLWNDVFVLAQDLVGIPQGTIRATVLIETITAAFEMEEILYELRDHAAGLNAGRWDYIFSIIKNFRSRGPRFVLPDRALVTMTAPFMRSYTEQLVRACHRRGAMAIGGMAAFIPNRKDQAINTVAFEKVRADKTREANDGFDGSWVAHPDLVPVAREVFDAVLGDKPNQRDRTREDVTPDDKELLNVAGTEGKITEAGIRNNIEVGIRYMEAWLRGNGAVAIHNLMEDAATAEISRSQIWQWIQQAAITDEGELISRSWVEDLTEEEFDKLARFEGDRFEDAREIFEACALREDFPTFLTVQAYNRYLREAKALEKVSA</sequence>
<evidence type="ECO:0000256" key="3">
    <source>
        <dbReference type="ARBA" id="ARBA00022435"/>
    </source>
</evidence>
<evidence type="ECO:0000313" key="11">
    <source>
        <dbReference type="EMBL" id="MBP2388625.1"/>
    </source>
</evidence>
<keyword evidence="3 7" id="KW-0329">Glyoxylate bypass</keyword>
<evidence type="ECO:0000256" key="2">
    <source>
        <dbReference type="ARBA" id="ARBA00012636"/>
    </source>
</evidence>
<comment type="pathway">
    <text evidence="7">Carbohydrate metabolism; glyoxylate cycle; (S)-malate from isocitrate: step 2/2.</text>
</comment>
<dbReference type="InterPro" id="IPR044856">
    <property type="entry name" value="Malate_synth_C_sf"/>
</dbReference>
<dbReference type="CDD" id="cd00727">
    <property type="entry name" value="malate_synt_A"/>
    <property type="match status" value="1"/>
</dbReference>
<evidence type="ECO:0000259" key="10">
    <source>
        <dbReference type="Pfam" id="PF20659"/>
    </source>
</evidence>
<dbReference type="PANTHER" id="PTHR42902:SF1">
    <property type="entry name" value="MALATE SYNTHASE 1-RELATED"/>
    <property type="match status" value="1"/>
</dbReference>
<feature type="domain" description="Malate synthase C-terminal" evidence="10">
    <location>
        <begin position="419"/>
        <end position="532"/>
    </location>
</feature>
<dbReference type="PIRSF" id="PIRSF001363">
    <property type="entry name" value="Malate_synth"/>
    <property type="match status" value="1"/>
</dbReference>
<dbReference type="NCBIfam" id="TIGR01344">
    <property type="entry name" value="malate_syn_A"/>
    <property type="match status" value="1"/>
</dbReference>
<dbReference type="SUPFAM" id="SSF51645">
    <property type="entry name" value="Malate synthase G"/>
    <property type="match status" value="1"/>
</dbReference>
<dbReference type="Pfam" id="PF20656">
    <property type="entry name" value="MS_N"/>
    <property type="match status" value="1"/>
</dbReference>
<evidence type="ECO:0000313" key="12">
    <source>
        <dbReference type="Proteomes" id="UP001296993"/>
    </source>
</evidence>
<dbReference type="EC" id="2.3.3.9" evidence="2 7"/>
<evidence type="ECO:0000256" key="6">
    <source>
        <dbReference type="ARBA" id="ARBA00047918"/>
    </source>
</evidence>
<keyword evidence="12" id="KW-1185">Reference proteome</keyword>
<feature type="domain" description="Malate synthase TIM barrel" evidence="8">
    <location>
        <begin position="166"/>
        <end position="412"/>
    </location>
</feature>
<dbReference type="Pfam" id="PF20659">
    <property type="entry name" value="MS_C"/>
    <property type="match status" value="1"/>
</dbReference>
<keyword evidence="4 7" id="KW-0816">Tricarboxylic acid cycle</keyword>
<dbReference type="Gene3D" id="1.20.1220.12">
    <property type="entry name" value="Malate synthase, domain III"/>
    <property type="match status" value="1"/>
</dbReference>
<dbReference type="InterPro" id="IPR006252">
    <property type="entry name" value="Malate_synthA"/>
</dbReference>
<proteinExistence type="inferred from homology"/>
<dbReference type="EMBL" id="JAGIOF010000004">
    <property type="protein sequence ID" value="MBP2388625.1"/>
    <property type="molecule type" value="Genomic_DNA"/>
</dbReference>
<keyword evidence="11" id="KW-0012">Acyltransferase</keyword>
<evidence type="ECO:0000259" key="9">
    <source>
        <dbReference type="Pfam" id="PF20656"/>
    </source>
</evidence>
<organism evidence="11 12">
    <name type="scientific">Paeniglutamicibacter kerguelensis</name>
    <dbReference type="NCBI Taxonomy" id="254788"/>
    <lineage>
        <taxon>Bacteria</taxon>
        <taxon>Bacillati</taxon>
        <taxon>Actinomycetota</taxon>
        <taxon>Actinomycetes</taxon>
        <taxon>Micrococcales</taxon>
        <taxon>Micrococcaceae</taxon>
        <taxon>Paeniglutamicibacter</taxon>
    </lineage>
</organism>
<dbReference type="GO" id="GO:0004474">
    <property type="term" value="F:malate synthase activity"/>
    <property type="evidence" value="ECO:0007669"/>
    <property type="project" value="UniProtKB-EC"/>
</dbReference>
<dbReference type="Pfam" id="PF01274">
    <property type="entry name" value="MS_TIM-barrel"/>
    <property type="match status" value="1"/>
</dbReference>
<evidence type="ECO:0000259" key="8">
    <source>
        <dbReference type="Pfam" id="PF01274"/>
    </source>
</evidence>
<dbReference type="InterPro" id="IPR019830">
    <property type="entry name" value="Malate_synthase_CS"/>
</dbReference>
<protein>
    <recommendedName>
        <fullName evidence="2 7">Malate synthase</fullName>
        <ecNumber evidence="2 7">2.3.3.9</ecNumber>
    </recommendedName>
</protein>
<evidence type="ECO:0000256" key="1">
    <source>
        <dbReference type="ARBA" id="ARBA00006394"/>
    </source>
</evidence>
<evidence type="ECO:0000256" key="4">
    <source>
        <dbReference type="ARBA" id="ARBA00022532"/>
    </source>
</evidence>
<name>A0ABS4XJJ4_9MICC</name>